<dbReference type="AlphaFoldDB" id="A0A2T3A9E9"/>
<feature type="region of interest" description="Disordered" evidence="2">
    <location>
        <begin position="1"/>
        <end position="113"/>
    </location>
</feature>
<gene>
    <name evidence="5" type="ORF">BD289DRAFT_242504</name>
</gene>
<evidence type="ECO:0000313" key="6">
    <source>
        <dbReference type="Proteomes" id="UP000241462"/>
    </source>
</evidence>
<dbReference type="InterPro" id="IPR051624">
    <property type="entry name" value="RMD1/Sad1-interacting"/>
</dbReference>
<dbReference type="InParanoid" id="A0A2T3A9E9"/>
<protein>
    <recommendedName>
        <fullName evidence="4">DUF155 domain-containing protein</fullName>
    </recommendedName>
</protein>
<feature type="compositionally biased region" description="Polar residues" evidence="2">
    <location>
        <begin position="88"/>
        <end position="103"/>
    </location>
</feature>
<keyword evidence="3" id="KW-1133">Transmembrane helix</keyword>
<proteinExistence type="inferred from homology"/>
<feature type="transmembrane region" description="Helical" evidence="3">
    <location>
        <begin position="575"/>
        <end position="597"/>
    </location>
</feature>
<dbReference type="OrthoDB" id="18302at2759"/>
<sequence length="699" mass="78309">MSSYKRPAMAQRQETGAALPPRTFSPMHHVSVDRVLRNATEIPSGQPRVPPTPTPPPQQHQQQQQHNHQQQHQQHQQHQHQPQHQRHYQSLLQHHQASRQPQPGSIAATRAAARAAARRAIPGTAGVMSSSVDGTSRRILPQNVPQRTTKVSEKLVLIPDAPDDDDDIEEDIGLLEGEDERSRRRLMEQEEDRPLRDVELDVLRKRGGIRGKSYAERLPKRQRAEKVSRLTAYCTAQSFKIKATAEFLRTKHEAKTKLYDDCLYVVYHLPLRSGIEGYRVRSKPILKTPGTGKTVLDLEIERSERRDHHYGYVEDYGNSLGMGSPSTLHPIPSNSSDEQQRHSVSPSGEQPSTSPINRLAPDAKNFAEMFVFAYGVVVFWNFTERQEKDILGDLNFAESERGGSLVVRPFEPNDYETEEFHFEYSADLKHPRIFNDMITLLPRSDHMVKLGISHAVAQSTKLCSFEERMSETMQEALPVPKTMATTGNLNMGRDEIVKILGRLFKSRVDINLSSNILPVPNFFWESEPTLHPLYMAIRDYLEIDPRIKVLNERCRVFLDLAEILSDTVADAKMSVITWIVIILIVISIVVTVTEVGLRFGILQKSNKGRDSPAANATLIPWGADASLPTISTPSAESAAVAAGGLGGVVQVFPRESLEWKLAKANITVDELRQWTASLGESEKSTVCGGEIVGRTFAGV</sequence>
<dbReference type="FunCoup" id="A0A2T3A9E9">
    <property type="interactions" value="185"/>
</dbReference>
<name>A0A2T3A9E9_9PEZI</name>
<evidence type="ECO:0000256" key="2">
    <source>
        <dbReference type="SAM" id="MobiDB-lite"/>
    </source>
</evidence>
<evidence type="ECO:0000313" key="5">
    <source>
        <dbReference type="EMBL" id="PSR87165.1"/>
    </source>
</evidence>
<comment type="similarity">
    <text evidence="1">Belongs to the RMD1/sif2 family.</text>
</comment>
<keyword evidence="3" id="KW-0472">Membrane</keyword>
<feature type="domain" description="DUF155" evidence="4">
    <location>
        <begin position="369"/>
        <end position="551"/>
    </location>
</feature>
<dbReference type="PANTHER" id="PTHR16255:SF4">
    <property type="entry name" value="SPORULATION PROTEIN RMD8"/>
    <property type="match status" value="1"/>
</dbReference>
<feature type="compositionally biased region" description="Low complexity" evidence="2">
    <location>
        <begin position="59"/>
        <end position="74"/>
    </location>
</feature>
<dbReference type="Proteomes" id="UP000241462">
    <property type="component" value="Unassembled WGS sequence"/>
</dbReference>
<evidence type="ECO:0000259" key="4">
    <source>
        <dbReference type="Pfam" id="PF02582"/>
    </source>
</evidence>
<organism evidence="5 6">
    <name type="scientific">Coniella lustricola</name>
    <dbReference type="NCBI Taxonomy" id="2025994"/>
    <lineage>
        <taxon>Eukaryota</taxon>
        <taxon>Fungi</taxon>
        <taxon>Dikarya</taxon>
        <taxon>Ascomycota</taxon>
        <taxon>Pezizomycotina</taxon>
        <taxon>Sordariomycetes</taxon>
        <taxon>Sordariomycetidae</taxon>
        <taxon>Diaporthales</taxon>
        <taxon>Schizoparmaceae</taxon>
        <taxon>Coniella</taxon>
    </lineage>
</organism>
<feature type="compositionally biased region" description="Polar residues" evidence="2">
    <location>
        <begin position="324"/>
        <end position="356"/>
    </location>
</feature>
<keyword evidence="3" id="KW-0812">Transmembrane</keyword>
<dbReference type="GO" id="GO:0005739">
    <property type="term" value="C:mitochondrion"/>
    <property type="evidence" value="ECO:0007669"/>
    <property type="project" value="UniProtKB-ARBA"/>
</dbReference>
<dbReference type="PANTHER" id="PTHR16255">
    <property type="entry name" value="REQUIRED FOR MEIOTIC NUCLEAR DIVISION PROTEIN 1 HOMOLOG"/>
    <property type="match status" value="1"/>
</dbReference>
<dbReference type="EMBL" id="KZ678432">
    <property type="protein sequence ID" value="PSR87165.1"/>
    <property type="molecule type" value="Genomic_DNA"/>
</dbReference>
<evidence type="ECO:0000256" key="1">
    <source>
        <dbReference type="ARBA" id="ARBA00008306"/>
    </source>
</evidence>
<reference evidence="5 6" key="1">
    <citation type="journal article" date="2018" name="Mycol. Prog.">
        <title>Coniella lustricola, a new species from submerged detritus.</title>
        <authorList>
            <person name="Raudabaugh D.B."/>
            <person name="Iturriaga T."/>
            <person name="Carver A."/>
            <person name="Mondo S."/>
            <person name="Pangilinan J."/>
            <person name="Lipzen A."/>
            <person name="He G."/>
            <person name="Amirebrahimi M."/>
            <person name="Grigoriev I.V."/>
            <person name="Miller A.N."/>
        </authorList>
    </citation>
    <scope>NUCLEOTIDE SEQUENCE [LARGE SCALE GENOMIC DNA]</scope>
    <source>
        <strain evidence="5 6">B22-T-1</strain>
    </source>
</reference>
<keyword evidence="6" id="KW-1185">Reference proteome</keyword>
<feature type="compositionally biased region" description="Pro residues" evidence="2">
    <location>
        <begin position="48"/>
        <end position="58"/>
    </location>
</feature>
<dbReference type="InterPro" id="IPR003734">
    <property type="entry name" value="DUF155"/>
</dbReference>
<accession>A0A2T3A9E9</accession>
<dbReference type="SUPFAM" id="SSF81995">
    <property type="entry name" value="beta-sandwich domain of Sec23/24"/>
    <property type="match status" value="1"/>
</dbReference>
<evidence type="ECO:0000256" key="3">
    <source>
        <dbReference type="SAM" id="Phobius"/>
    </source>
</evidence>
<feature type="compositionally biased region" description="Basic residues" evidence="2">
    <location>
        <begin position="75"/>
        <end position="87"/>
    </location>
</feature>
<feature type="region of interest" description="Disordered" evidence="2">
    <location>
        <begin position="323"/>
        <end position="358"/>
    </location>
</feature>
<dbReference type="Pfam" id="PF02582">
    <property type="entry name" value="DUF155"/>
    <property type="match status" value="1"/>
</dbReference>